<dbReference type="Proteomes" id="UP000229641">
    <property type="component" value="Unassembled WGS sequence"/>
</dbReference>
<protein>
    <recommendedName>
        <fullName evidence="1">Transposase IS200-like domain-containing protein</fullName>
    </recommendedName>
</protein>
<dbReference type="AlphaFoldDB" id="A0A2H0LZF9"/>
<name>A0A2H0LZF9_9BACT</name>
<dbReference type="SMART" id="SM01321">
    <property type="entry name" value="Y1_Tnp"/>
    <property type="match status" value="1"/>
</dbReference>
<accession>A0A2H0LZF9</accession>
<comment type="caution">
    <text evidence="2">The sequence shown here is derived from an EMBL/GenBank/DDBJ whole genome shotgun (WGS) entry which is preliminary data.</text>
</comment>
<dbReference type="PANTHER" id="PTHR34322:SF2">
    <property type="entry name" value="TRANSPOSASE IS200-LIKE DOMAIN-CONTAINING PROTEIN"/>
    <property type="match status" value="1"/>
</dbReference>
<sequence length="305" mass="35427">MDIEKLVEQGKVKRIFRARNKISYSGACCHITQRAPGRELLFVDDRDYLYMLHLLKTKSKKFNFQVYSFALLPNHFHLQICLGKDNLSAAIKNICETYAKMFNKKYSRKGHVFCGAFRQALCFDDVYLLATSLYIHLNPVRARLVDKPGKYRWSSCRLYVKPQTAPAFVNHEFILKTLDDDITRAQNAYSQILNRSILITAEEIWNHRKAIEDFTNRLSGCIKALISSNNVGSISHSLWKADLDKVVERVRNNKRAMDLDDLKERKYAIEQLRARGYAMDEIANKLKLSRKTLYNILKLHKTSIA</sequence>
<dbReference type="GO" id="GO:0003677">
    <property type="term" value="F:DNA binding"/>
    <property type="evidence" value="ECO:0007669"/>
    <property type="project" value="InterPro"/>
</dbReference>
<reference evidence="2 3" key="1">
    <citation type="submission" date="2017-09" db="EMBL/GenBank/DDBJ databases">
        <title>Depth-based differentiation of microbial function through sediment-hosted aquifers and enrichment of novel symbionts in the deep terrestrial subsurface.</title>
        <authorList>
            <person name="Probst A.J."/>
            <person name="Ladd B."/>
            <person name="Jarett J.K."/>
            <person name="Geller-Mcgrath D.E."/>
            <person name="Sieber C.M."/>
            <person name="Emerson J.B."/>
            <person name="Anantharaman K."/>
            <person name="Thomas B.C."/>
            <person name="Malmstrom R."/>
            <person name="Stieglmeier M."/>
            <person name="Klingl A."/>
            <person name="Woyke T."/>
            <person name="Ryan C.M."/>
            <person name="Banfield J.F."/>
        </authorList>
    </citation>
    <scope>NUCLEOTIDE SEQUENCE [LARGE SCALE GENOMIC DNA]</scope>
    <source>
        <strain evidence="2">CG11_big_fil_rev_8_21_14_0_20_42_13</strain>
    </source>
</reference>
<feature type="domain" description="Transposase IS200-like" evidence="1">
    <location>
        <begin position="24"/>
        <end position="138"/>
    </location>
</feature>
<dbReference type="EMBL" id="PCWA01000015">
    <property type="protein sequence ID" value="PIQ89781.1"/>
    <property type="molecule type" value="Genomic_DNA"/>
</dbReference>
<evidence type="ECO:0000313" key="2">
    <source>
        <dbReference type="EMBL" id="PIQ89781.1"/>
    </source>
</evidence>
<dbReference type="InterPro" id="IPR002686">
    <property type="entry name" value="Transposase_17"/>
</dbReference>
<proteinExistence type="predicted"/>
<dbReference type="PANTHER" id="PTHR34322">
    <property type="entry name" value="TRANSPOSASE, Y1_TNP DOMAIN-CONTAINING"/>
    <property type="match status" value="1"/>
</dbReference>
<gene>
    <name evidence="2" type="ORF">COV72_01045</name>
</gene>
<dbReference type="SUPFAM" id="SSF143422">
    <property type="entry name" value="Transposase IS200-like"/>
    <property type="match status" value="1"/>
</dbReference>
<dbReference type="Gene3D" id="1.10.10.60">
    <property type="entry name" value="Homeodomain-like"/>
    <property type="match status" value="1"/>
</dbReference>
<dbReference type="GO" id="GO:0006313">
    <property type="term" value="P:DNA transposition"/>
    <property type="evidence" value="ECO:0007669"/>
    <property type="project" value="InterPro"/>
</dbReference>
<dbReference type="GO" id="GO:0004803">
    <property type="term" value="F:transposase activity"/>
    <property type="evidence" value="ECO:0007669"/>
    <property type="project" value="InterPro"/>
</dbReference>
<dbReference type="Gene3D" id="3.30.70.1290">
    <property type="entry name" value="Transposase IS200-like"/>
    <property type="match status" value="1"/>
</dbReference>
<dbReference type="Pfam" id="PF01797">
    <property type="entry name" value="Y1_Tnp"/>
    <property type="match status" value="1"/>
</dbReference>
<organism evidence="2 3">
    <name type="scientific">Candidatus Ghiorseimicrobium undicola</name>
    <dbReference type="NCBI Taxonomy" id="1974746"/>
    <lineage>
        <taxon>Bacteria</taxon>
        <taxon>Pseudomonadati</taxon>
        <taxon>Candidatus Omnitrophota</taxon>
        <taxon>Candidatus Ghiorseimicrobium</taxon>
    </lineage>
</organism>
<evidence type="ECO:0000313" key="3">
    <source>
        <dbReference type="Proteomes" id="UP000229641"/>
    </source>
</evidence>
<evidence type="ECO:0000259" key="1">
    <source>
        <dbReference type="SMART" id="SM01321"/>
    </source>
</evidence>
<dbReference type="InterPro" id="IPR036515">
    <property type="entry name" value="Transposase_17_sf"/>
</dbReference>